<dbReference type="EMBL" id="GG682011">
    <property type="protein sequence ID" value="EER03956.1"/>
    <property type="molecule type" value="Genomic_DNA"/>
</dbReference>
<feature type="region of interest" description="Disordered" evidence="1">
    <location>
        <begin position="465"/>
        <end position="534"/>
    </location>
</feature>
<dbReference type="PROSITE" id="PS50994">
    <property type="entry name" value="INTEGRASE"/>
    <property type="match status" value="1"/>
</dbReference>
<accession>C5LHE7</accession>
<dbReference type="InterPro" id="IPR041588">
    <property type="entry name" value="Integrase_H2C2"/>
</dbReference>
<dbReference type="Gene3D" id="3.30.70.270">
    <property type="match status" value="1"/>
</dbReference>
<evidence type="ECO:0000313" key="4">
    <source>
        <dbReference type="Proteomes" id="UP000007800"/>
    </source>
</evidence>
<proteinExistence type="predicted"/>
<dbReference type="Pfam" id="PF17921">
    <property type="entry name" value="Integrase_H2C2"/>
    <property type="match status" value="1"/>
</dbReference>
<dbReference type="GO" id="GO:0003676">
    <property type="term" value="F:nucleic acid binding"/>
    <property type="evidence" value="ECO:0007669"/>
    <property type="project" value="InterPro"/>
</dbReference>
<dbReference type="SUPFAM" id="SSF53098">
    <property type="entry name" value="Ribonuclease H-like"/>
    <property type="match status" value="1"/>
</dbReference>
<dbReference type="InterPro" id="IPR043128">
    <property type="entry name" value="Rev_trsase/Diguanyl_cyclase"/>
</dbReference>
<dbReference type="GO" id="GO:0015074">
    <property type="term" value="P:DNA integration"/>
    <property type="evidence" value="ECO:0007669"/>
    <property type="project" value="InterPro"/>
</dbReference>
<reference evidence="3 4" key="1">
    <citation type="submission" date="2008-07" db="EMBL/GenBank/DDBJ databases">
        <authorList>
            <person name="El-Sayed N."/>
            <person name="Caler E."/>
            <person name="Inman J."/>
            <person name="Amedeo P."/>
            <person name="Hass B."/>
            <person name="Wortman J."/>
        </authorList>
    </citation>
    <scope>NUCLEOTIDE SEQUENCE [LARGE SCALE GENOMIC DNA]</scope>
    <source>
        <strain evidence="4">ATCC 50983 / TXsc</strain>
    </source>
</reference>
<sequence length="2142" mass="236949">MSIPCLRFIKLPDRDAWVPSYVVKKNDDLSAFYILIEFGQSSIASKLLGDTVNLHTIDNKPFVGAWVNEAFKTTWRMSSSTVPHGKALQSSTTLELEDISEAFINNIADPTEPPLPPQQHSFQATGEASTSSSSGGVFPYPPMPSHAPPYVASGPHPHQPVIPQGSHASIGHGPAVSEGSLPAGSTNPVTYGAFEGLNQYQHVPSAEGLPPHHVVLPSVNPVLPSAAPMAMNYGYPTGYGAGFPLLPPVPQPPPALGTHGVNFEVPQFAPFSGNNDAIDSTTRHYAKREANSADLPNKRQFTGFNDDRAVADVIKSVNHLSCSNGWGALEYYFFLTRLLDETVSREVRPLPQQTHSACAREVMRICQLLSQLHKSSDTDYIRKLFKWNSLYMGDRQQLGDFLKAFDSIRLDIERQQGYPFEDRFLASKLTASLRGAHHEAALTRMKALTYRQLLHELVELDRLRQLSSQQRGRSDPSQGRKDDPLPKVPLNQMTTSTSTTTTNQSSTQQPTQGSNGHGKGSHDRQRRQRPKLRCTRCMDGDPNCKAGASFCPAPSPLKKERRCPYCNRPSVKCTGVCPKRDSVRCDRCSQQHHTSHCPNSLTKSTDPTLDTMTLSLSVESLAFTPPSSTTNSPLKAFSSTTQATTSPPPVIASPVLNLDNTLQSLRDMPSSLRNVEFNFLTKDGRCPGFTGLLDSGSQLLACSDSGLLRLQQANVALEPTGVTCVATLAVSRRVNSCPIFKITYCHKGLRVQTFIALVHGLARDFIFSCDVLRRVQSPVLWVFNPSGDRIISLVDTTPQVATAWKAFIDAVDLSRSAPPDDPSNKVAIGLNSIDLGDTQPPTVHLDEHESCFNKDSVIPLPVVDDFSNVADDDLTNGSVSTSFMQLLFSEPCPLVTLASLPVTDTLVVYSDPVPSKQVSTPSPPPHRFVHHLRWRTGHRPNNSHIPFLKRSSALAHQLRRKGLFDAYDAEIRGFVQKGYVKPVPREEVRFWLHHFPVIKKGSQEGSVNRSSMRLRPVFDGSPLSKFIDASLPEGLHQGVPQSLGLLRRYKYFVALDIVQAFLQIELPLVEDQRCLGFFWCNQAFVFQRVCFGMPDSPFAMSDSLAKGMVEADAPTKHVRCLMDDISVGSDDPRHLTALRRDITQRLSHRMFETNDKKEVSNLPDQIPSDPQPCLGVRWYPKCDSLSLKSDLRHKASTVATVKLLKRYGNGFYDPLGWHLELSMQLRLLCRQARSNADPHTGHLRSEDTQALVAWENQLKAFDLRGPRLLRRPGESHCNSVCLFTDSSDTAGAALLYTLHGQRIAGSGCLHQLQGRRTAPKFELDTLASSLEWASAMLQESNDHSPVHHLLVFTDSSISISRLRQVTPTTAHSVEDLVTIRRVLKVKNAIHQLQTRCEGLHVVVSHLSGKSNLADAPSRCQPKSLSIDSDALFCHIRAFHDDLLRCNDGDLQANPMVFRLDPEYVPTALPTRWSKKESSKPKVTLASLGAATTSNPAGESEKTDQEAFTVDDDSLHLLERLSRFKLLVKAWHALRTELLPGTPASSTSTIADPLRLLIRQQQRLHLKAFHKLPFHFKTDEGLIYRSTRQAGDGTIFNQLVIPKQSTLLQRLLVVKCHGWHHGGINATLRRLSTMYAWPRMKRTVVPVCRCCRSCLSAKTQRPIHAPAGTFAAPTAVWQYIGLDHTGPYDVPVRQGSQRLPHCLVATCLLSGYQLAVAVPSTSLEQTTLAFKKILALAGVPKGLRCDNSQSFRGSEFRCLCLSYSIEMQFIYSRSPQRGGAYERHHAELNEQLRLLQARDQPWDLTVLEATARSNARFRWDDSGLVNSPWESQCAALSPPVDPTLPKAFQEPSARVSEWLLSTWEKNREGRRVRAGDKAPTVNTGDIVYLKLPRRVTKLSSSTTGPFRVLQRCGNSVKLTPTIGANRYRSVFFQPIDNVVRTVSEPVHDSDTPLPGPPESHQVSDESIPDKAPSAETTVSPQVEADSSKALASAQDDAHVNDTASSALPSKAFTSTTGSSADDTVIHEPSSTSSRPRTRRTTVPRRTGDPHPEVKNFAYINSSGRGGLQYGRVISVDQGLYRLQLADRSADGNSLRLRSDMVSSPTAYLLRVQGDSDDFPDNKTDFRLTRASVRFLDNLKMTKR</sequence>
<dbReference type="InterPro" id="IPR001584">
    <property type="entry name" value="Integrase_cat-core"/>
</dbReference>
<dbReference type="InterPro" id="IPR036397">
    <property type="entry name" value="RNaseH_sf"/>
</dbReference>
<dbReference type="PANTHER" id="PTHR37984:SF5">
    <property type="entry name" value="PROTEIN NYNRIN-LIKE"/>
    <property type="match status" value="1"/>
</dbReference>
<feature type="compositionally biased region" description="Polar residues" evidence="1">
    <location>
        <begin position="2000"/>
        <end position="2020"/>
    </location>
</feature>
<name>C5LHE7_PERM5</name>
<protein>
    <submittedName>
        <fullName evidence="3">Gag/pol/env polyprotein, putative</fullName>
    </submittedName>
</protein>
<feature type="compositionally biased region" description="Low complexity" evidence="1">
    <location>
        <begin position="492"/>
        <end position="514"/>
    </location>
</feature>
<dbReference type="Gene3D" id="1.10.340.70">
    <property type="match status" value="1"/>
</dbReference>
<feature type="compositionally biased region" description="Low complexity" evidence="1">
    <location>
        <begin position="124"/>
        <end position="136"/>
    </location>
</feature>
<feature type="region of interest" description="Disordered" evidence="1">
    <location>
        <begin position="1471"/>
        <end position="1503"/>
    </location>
</feature>
<dbReference type="InterPro" id="IPR050951">
    <property type="entry name" value="Retrovirus_Pol_polyprotein"/>
</dbReference>
<feature type="domain" description="Integrase catalytic" evidence="2">
    <location>
        <begin position="1668"/>
        <end position="1835"/>
    </location>
</feature>
<organism evidence="4">
    <name type="scientific">Perkinsus marinus (strain ATCC 50983 / TXsc)</name>
    <dbReference type="NCBI Taxonomy" id="423536"/>
    <lineage>
        <taxon>Eukaryota</taxon>
        <taxon>Sar</taxon>
        <taxon>Alveolata</taxon>
        <taxon>Perkinsozoa</taxon>
        <taxon>Perkinsea</taxon>
        <taxon>Perkinsida</taxon>
        <taxon>Perkinsidae</taxon>
        <taxon>Perkinsus</taxon>
    </lineage>
</organism>
<dbReference type="InterPro" id="IPR043502">
    <property type="entry name" value="DNA/RNA_pol_sf"/>
</dbReference>
<dbReference type="RefSeq" id="XP_002772140.1">
    <property type="nucleotide sequence ID" value="XM_002772094.1"/>
</dbReference>
<feature type="region of interest" description="Disordered" evidence="1">
    <location>
        <begin position="1943"/>
        <end position="2051"/>
    </location>
</feature>
<dbReference type="InParanoid" id="C5LHE7"/>
<evidence type="ECO:0000259" key="2">
    <source>
        <dbReference type="PROSITE" id="PS50994"/>
    </source>
</evidence>
<feature type="region of interest" description="Disordered" evidence="1">
    <location>
        <begin position="162"/>
        <end position="182"/>
    </location>
</feature>
<dbReference type="SUPFAM" id="SSF56672">
    <property type="entry name" value="DNA/RNA polymerases"/>
    <property type="match status" value="1"/>
</dbReference>
<evidence type="ECO:0000256" key="1">
    <source>
        <dbReference type="SAM" id="MobiDB-lite"/>
    </source>
</evidence>
<dbReference type="Proteomes" id="UP000007800">
    <property type="component" value="Unassembled WGS sequence"/>
</dbReference>
<dbReference type="Gene3D" id="3.10.10.10">
    <property type="entry name" value="HIV Type 1 Reverse Transcriptase, subunit A, domain 1"/>
    <property type="match status" value="1"/>
</dbReference>
<dbReference type="InterPro" id="IPR008042">
    <property type="entry name" value="Retrotrans_Pao"/>
</dbReference>
<dbReference type="GeneID" id="9044705"/>
<dbReference type="Gene3D" id="3.30.420.10">
    <property type="entry name" value="Ribonuclease H-like superfamily/Ribonuclease H"/>
    <property type="match status" value="1"/>
</dbReference>
<keyword evidence="4" id="KW-1185">Reference proteome</keyword>
<dbReference type="PANTHER" id="PTHR37984">
    <property type="entry name" value="PROTEIN CBG26694"/>
    <property type="match status" value="1"/>
</dbReference>
<evidence type="ECO:0000313" key="3">
    <source>
        <dbReference type="EMBL" id="EER03956.1"/>
    </source>
</evidence>
<dbReference type="Pfam" id="PF05380">
    <property type="entry name" value="Peptidase_A17"/>
    <property type="match status" value="1"/>
</dbReference>
<feature type="compositionally biased region" description="Basic residues" evidence="1">
    <location>
        <begin position="524"/>
        <end position="534"/>
    </location>
</feature>
<dbReference type="InterPro" id="IPR012337">
    <property type="entry name" value="RNaseH-like_sf"/>
</dbReference>
<feature type="region of interest" description="Disordered" evidence="1">
    <location>
        <begin position="108"/>
        <end position="143"/>
    </location>
</feature>
<dbReference type="OrthoDB" id="421444at2759"/>
<feature type="region of interest" description="Disordered" evidence="1">
    <location>
        <begin position="625"/>
        <end position="648"/>
    </location>
</feature>
<feature type="compositionally biased region" description="Basic and acidic residues" evidence="1">
    <location>
        <begin position="472"/>
        <end position="485"/>
    </location>
</feature>
<gene>
    <name evidence="3" type="ORF">Pmar_PMAR017371</name>
</gene>